<feature type="transmembrane region" description="Helical" evidence="7">
    <location>
        <begin position="99"/>
        <end position="123"/>
    </location>
</feature>
<protein>
    <recommendedName>
        <fullName evidence="7">Small-conductance mechanosensitive channel</fullName>
    </recommendedName>
</protein>
<dbReference type="Gene3D" id="3.30.70.100">
    <property type="match status" value="1"/>
</dbReference>
<dbReference type="EMBL" id="DRMJ01000362">
    <property type="protein sequence ID" value="HHL43339.1"/>
    <property type="molecule type" value="Genomic_DNA"/>
</dbReference>
<name>A0A7C5QSB1_9PROT</name>
<dbReference type="Proteomes" id="UP000885830">
    <property type="component" value="Unassembled WGS sequence"/>
</dbReference>
<evidence type="ECO:0000259" key="9">
    <source>
        <dbReference type="Pfam" id="PF21082"/>
    </source>
</evidence>
<proteinExistence type="inferred from homology"/>
<comment type="subcellular location">
    <subcellularLocation>
        <location evidence="7">Cell inner membrane</location>
        <topology evidence="7">Multi-pass membrane protein</topology>
    </subcellularLocation>
    <subcellularLocation>
        <location evidence="1">Cell membrane</location>
        <topology evidence="1">Multi-pass membrane protein</topology>
    </subcellularLocation>
</comment>
<evidence type="ECO:0000256" key="7">
    <source>
        <dbReference type="RuleBase" id="RU369025"/>
    </source>
</evidence>
<comment type="subunit">
    <text evidence="7">Homoheptamer.</text>
</comment>
<dbReference type="Gene3D" id="2.30.30.60">
    <property type="match status" value="1"/>
</dbReference>
<dbReference type="InterPro" id="IPR011014">
    <property type="entry name" value="MscS_channel_TM-2"/>
</dbReference>
<dbReference type="SUPFAM" id="SSF82861">
    <property type="entry name" value="Mechanosensitive channel protein MscS (YggB), transmembrane region"/>
    <property type="match status" value="1"/>
</dbReference>
<keyword evidence="3" id="KW-1003">Cell membrane</keyword>
<keyword evidence="6 7" id="KW-0472">Membrane</keyword>
<keyword evidence="5 7" id="KW-1133">Transmembrane helix</keyword>
<evidence type="ECO:0000256" key="2">
    <source>
        <dbReference type="ARBA" id="ARBA00008017"/>
    </source>
</evidence>
<dbReference type="Pfam" id="PF21082">
    <property type="entry name" value="MS_channel_3rd"/>
    <property type="match status" value="1"/>
</dbReference>
<dbReference type="InterPro" id="IPR045275">
    <property type="entry name" value="MscS_archaea/bacteria_type"/>
</dbReference>
<comment type="function">
    <text evidence="7">Mechanosensitive channel that participates in the regulation of osmotic pressure changes within the cell, opening in response to stretch forces in the membrane lipid bilayer, without the need for other proteins. Contributes to normal resistance to hypoosmotic shock. Forms an ion channel of 1.0 nanosiemens conductance with a slight preference for anions.</text>
</comment>
<feature type="transmembrane region" description="Helical" evidence="7">
    <location>
        <begin position="64"/>
        <end position="87"/>
    </location>
</feature>
<keyword evidence="7" id="KW-0407">Ion channel</keyword>
<comment type="caution">
    <text evidence="10">The sequence shown here is derived from an EMBL/GenBank/DDBJ whole genome shotgun (WGS) entry which is preliminary data.</text>
</comment>
<organism evidence="10">
    <name type="scientific">Hellea balneolensis</name>
    <dbReference type="NCBI Taxonomy" id="287478"/>
    <lineage>
        <taxon>Bacteria</taxon>
        <taxon>Pseudomonadati</taxon>
        <taxon>Pseudomonadota</taxon>
        <taxon>Alphaproteobacteria</taxon>
        <taxon>Maricaulales</taxon>
        <taxon>Robiginitomaculaceae</taxon>
        <taxon>Hellea</taxon>
    </lineage>
</organism>
<keyword evidence="7" id="KW-0997">Cell inner membrane</keyword>
<gene>
    <name evidence="10" type="ORF">ENJ42_06975</name>
</gene>
<feature type="domain" description="Mechanosensitive ion channel MscS C-terminal" evidence="9">
    <location>
        <begin position="183"/>
        <end position="264"/>
    </location>
</feature>
<keyword evidence="7" id="KW-0813">Transport</keyword>
<dbReference type="PANTHER" id="PTHR30221">
    <property type="entry name" value="SMALL-CONDUCTANCE MECHANOSENSITIVE CHANNEL"/>
    <property type="match status" value="1"/>
</dbReference>
<feature type="domain" description="Mechanosensitive ion channel MscS" evidence="8">
    <location>
        <begin position="110"/>
        <end position="175"/>
    </location>
</feature>
<dbReference type="InterPro" id="IPR049278">
    <property type="entry name" value="MS_channel_C"/>
</dbReference>
<dbReference type="InterPro" id="IPR023408">
    <property type="entry name" value="MscS_beta-dom_sf"/>
</dbReference>
<accession>A0A7C5QSB1</accession>
<evidence type="ECO:0000259" key="8">
    <source>
        <dbReference type="Pfam" id="PF00924"/>
    </source>
</evidence>
<dbReference type="Gene3D" id="1.10.287.1260">
    <property type="match status" value="1"/>
</dbReference>
<evidence type="ECO:0000256" key="6">
    <source>
        <dbReference type="ARBA" id="ARBA00023136"/>
    </source>
</evidence>
<dbReference type="SUPFAM" id="SSF50182">
    <property type="entry name" value="Sm-like ribonucleoproteins"/>
    <property type="match status" value="1"/>
</dbReference>
<evidence type="ECO:0000313" key="10">
    <source>
        <dbReference type="EMBL" id="HHL43339.1"/>
    </source>
</evidence>
<reference evidence="10" key="1">
    <citation type="journal article" date="2020" name="mSystems">
        <title>Genome- and Community-Level Interaction Insights into Carbon Utilization and Element Cycling Functions of Hydrothermarchaeota in Hydrothermal Sediment.</title>
        <authorList>
            <person name="Zhou Z."/>
            <person name="Liu Y."/>
            <person name="Xu W."/>
            <person name="Pan J."/>
            <person name="Luo Z.H."/>
            <person name="Li M."/>
        </authorList>
    </citation>
    <scope>NUCLEOTIDE SEQUENCE [LARGE SCALE GENOMIC DNA]</scope>
    <source>
        <strain evidence="10">HyVt-485</strain>
    </source>
</reference>
<comment type="similarity">
    <text evidence="2 7">Belongs to the MscS (TC 1.A.23) family.</text>
</comment>
<dbReference type="InterPro" id="IPR011066">
    <property type="entry name" value="MscS_channel_C_sf"/>
</dbReference>
<dbReference type="SUPFAM" id="SSF82689">
    <property type="entry name" value="Mechanosensitive channel protein MscS (YggB), C-terminal domain"/>
    <property type="match status" value="1"/>
</dbReference>
<dbReference type="PANTHER" id="PTHR30221:SF1">
    <property type="entry name" value="SMALL-CONDUCTANCE MECHANOSENSITIVE CHANNEL"/>
    <property type="match status" value="1"/>
</dbReference>
<evidence type="ECO:0000256" key="4">
    <source>
        <dbReference type="ARBA" id="ARBA00022692"/>
    </source>
</evidence>
<sequence>MGENVNLSNLSLSEVLDWAGRYALPVLLALIVLIIGRMIATALSRQFERGLNRAARLDPGLSRFLASLVRYVLLLVVVLAALGVLGIDISAASGMVAGAGVAFAFIIKDALADLAAGVMLVLFRPYSIGDEVEIDGQKGVVQDIGLIATRLKTRNNIEIIIANGKAWGGVIKNHNAMGDRRLDMVFGISYDSDIDLAIQTLIETARKDDRVYKDPAPWAKVVNLGESSVDIELRLWCAYDNLRKIKVEISQPVKAAFKVAGIDIPYPHEVKIRQHVQHSKSRDRVARLARLKNS</sequence>
<keyword evidence="7" id="KW-0406">Ion transport</keyword>
<feature type="transmembrane region" description="Helical" evidence="7">
    <location>
        <begin position="22"/>
        <end position="43"/>
    </location>
</feature>
<dbReference type="GO" id="GO:0008381">
    <property type="term" value="F:mechanosensitive monoatomic ion channel activity"/>
    <property type="evidence" value="ECO:0007669"/>
    <property type="project" value="InterPro"/>
</dbReference>
<dbReference type="Pfam" id="PF00924">
    <property type="entry name" value="MS_channel_2nd"/>
    <property type="match status" value="1"/>
</dbReference>
<evidence type="ECO:0000256" key="1">
    <source>
        <dbReference type="ARBA" id="ARBA00004651"/>
    </source>
</evidence>
<dbReference type="GO" id="GO:0005886">
    <property type="term" value="C:plasma membrane"/>
    <property type="evidence" value="ECO:0007669"/>
    <property type="project" value="UniProtKB-SubCell"/>
</dbReference>
<dbReference type="InterPro" id="IPR006685">
    <property type="entry name" value="MscS_channel_2nd"/>
</dbReference>
<dbReference type="AlphaFoldDB" id="A0A7C5QSB1"/>
<evidence type="ECO:0000256" key="5">
    <source>
        <dbReference type="ARBA" id="ARBA00022989"/>
    </source>
</evidence>
<keyword evidence="4 7" id="KW-0812">Transmembrane</keyword>
<comment type="caution">
    <text evidence="7">Lacks conserved residue(s) required for the propagation of feature annotation.</text>
</comment>
<evidence type="ECO:0000256" key="3">
    <source>
        <dbReference type="ARBA" id="ARBA00022475"/>
    </source>
</evidence>
<dbReference type="InterPro" id="IPR010920">
    <property type="entry name" value="LSM_dom_sf"/>
</dbReference>